<dbReference type="EMBL" id="CM002803">
    <property type="protein sequence ID" value="KEI65621.1"/>
    <property type="molecule type" value="Genomic_DNA"/>
</dbReference>
<organism evidence="6 7">
    <name type="scientific">Planktothrix agardhii (strain NIVA-CYA 126/8)</name>
    <dbReference type="NCBI Taxonomy" id="388467"/>
    <lineage>
        <taxon>Bacteria</taxon>
        <taxon>Bacillati</taxon>
        <taxon>Cyanobacteriota</taxon>
        <taxon>Cyanophyceae</taxon>
        <taxon>Oscillatoriophycideae</taxon>
        <taxon>Oscillatoriales</taxon>
        <taxon>Microcoleaceae</taxon>
        <taxon>Planktothrix</taxon>
    </lineage>
</organism>
<keyword evidence="4" id="KW-0472">Membrane</keyword>
<dbReference type="Pfam" id="PF05227">
    <property type="entry name" value="CHASE3"/>
    <property type="match status" value="1"/>
</dbReference>
<dbReference type="GO" id="GO:0004888">
    <property type="term" value="F:transmembrane signaling receptor activity"/>
    <property type="evidence" value="ECO:0007669"/>
    <property type="project" value="InterPro"/>
</dbReference>
<dbReference type="InterPro" id="IPR004089">
    <property type="entry name" value="MCPsignal_dom"/>
</dbReference>
<dbReference type="RefSeq" id="WP_026793853.1">
    <property type="nucleotide sequence ID" value="NZ_CM002803.1"/>
</dbReference>
<dbReference type="SMART" id="SM00283">
    <property type="entry name" value="MA"/>
    <property type="match status" value="1"/>
</dbReference>
<name>A0A073CBX7_PLAA1</name>
<dbReference type="InterPro" id="IPR007891">
    <property type="entry name" value="CHASE3"/>
</dbReference>
<dbReference type="InterPro" id="IPR004090">
    <property type="entry name" value="Chemotax_Me-accpt_rcpt"/>
</dbReference>
<keyword evidence="4" id="KW-1133">Transmembrane helix</keyword>
<evidence type="ECO:0000313" key="7">
    <source>
        <dbReference type="Proteomes" id="UP000027395"/>
    </source>
</evidence>
<feature type="transmembrane region" description="Helical" evidence="4">
    <location>
        <begin position="7"/>
        <end position="29"/>
    </location>
</feature>
<dbReference type="Pfam" id="PF00015">
    <property type="entry name" value="MCPsignal"/>
    <property type="match status" value="1"/>
</dbReference>
<evidence type="ECO:0000313" key="6">
    <source>
        <dbReference type="EMBL" id="KEI65621.1"/>
    </source>
</evidence>
<gene>
    <name evidence="6" type="primary">mcp</name>
    <name evidence="6" type="ORF">A19Y_0411</name>
</gene>
<dbReference type="STRING" id="388467.A19Y_0411"/>
<comment type="similarity">
    <text evidence="2">Belongs to the methyl-accepting chemotaxis (MCP) protein family.</text>
</comment>
<keyword evidence="7" id="KW-1185">Reference proteome</keyword>
<keyword evidence="1 3" id="KW-0807">Transducer</keyword>
<dbReference type="PANTHER" id="PTHR32089:SF112">
    <property type="entry name" value="LYSOZYME-LIKE PROTEIN-RELATED"/>
    <property type="match status" value="1"/>
</dbReference>
<evidence type="ECO:0000256" key="3">
    <source>
        <dbReference type="PROSITE-ProRule" id="PRU00284"/>
    </source>
</evidence>
<evidence type="ECO:0000259" key="5">
    <source>
        <dbReference type="PROSITE" id="PS50111"/>
    </source>
</evidence>
<dbReference type="GO" id="GO:0016020">
    <property type="term" value="C:membrane"/>
    <property type="evidence" value="ECO:0007669"/>
    <property type="project" value="InterPro"/>
</dbReference>
<keyword evidence="4" id="KW-0812">Transmembrane</keyword>
<reference evidence="6 7" key="1">
    <citation type="journal article" date="2014" name="Appl. Environ. Microbiol.">
        <title>Elucidation of insertion elements encoded on plasmids and in vitro construction of shuttle vectors from the toxic cyanobacterium Planktothrix.</title>
        <authorList>
            <person name="Christiansen G."/>
            <person name="Goesmann A."/>
            <person name="Kurmayer R."/>
        </authorList>
    </citation>
    <scope>NUCLEOTIDE SEQUENCE [LARGE SCALE GENOMIC DNA]</scope>
    <source>
        <strain evidence="6 7">NIVA-CYA 126/8</strain>
    </source>
</reference>
<evidence type="ECO:0000256" key="4">
    <source>
        <dbReference type="SAM" id="Phobius"/>
    </source>
</evidence>
<protein>
    <submittedName>
        <fullName evidence="6">Mcp</fullName>
    </submittedName>
</protein>
<dbReference type="PRINTS" id="PR00260">
    <property type="entry name" value="CHEMTRNSDUCR"/>
</dbReference>
<dbReference type="Gene3D" id="1.10.287.950">
    <property type="entry name" value="Methyl-accepting chemotaxis protein"/>
    <property type="match status" value="1"/>
</dbReference>
<evidence type="ECO:0000256" key="2">
    <source>
        <dbReference type="ARBA" id="ARBA00029447"/>
    </source>
</evidence>
<proteinExistence type="inferred from homology"/>
<feature type="domain" description="Methyl-accepting transducer" evidence="5">
    <location>
        <begin position="216"/>
        <end position="458"/>
    </location>
</feature>
<dbReference type="PANTHER" id="PTHR32089">
    <property type="entry name" value="METHYL-ACCEPTING CHEMOTAXIS PROTEIN MCPB"/>
    <property type="match status" value="1"/>
</dbReference>
<dbReference type="PATRIC" id="fig|388467.6.peg.361"/>
<dbReference type="AlphaFoldDB" id="A0A073CBX7"/>
<sequence length="468" mass="51213">MLKINGLRYWIIAGYLIPILLSLLVAGIVSSNVEKVRRTTLEVQTSGDAMQAINNLALATKDLTIAAQGYILVKNPQSRELYKTSESLYREALVDVKTLITNREVIQDLDSLTGSVDQLEQYYSALFKLINDNKVDQALEIWKQGKGTELSTTVLEKTQKFIALETQQVEAYHQRQNDALDHLINTVWIGTGATIFCSILLGISLITLIFKRINQEASQILQASQELVNIMESQERVTVQQASSVNETTASMDELGASSRQSAEQASTAATGANQVLLLAGGYQKSSVETGNSFSLKIKMEQLQQQIMRLSEHLGKIYSITNVVTDLASQTNMLALNASVEAARAGDSGKGFGVVASEIRKLADQSRKSAEKISSIVTDIQTATNLTIRVTEEGSKSVEDIVHAINDVAINLQQISLNTQQQSIAVEQVVDAMNNLNFVSTEMATSINQTKQGVQKLNETAKNLQTLV</sequence>
<feature type="transmembrane region" description="Helical" evidence="4">
    <location>
        <begin position="187"/>
        <end position="210"/>
    </location>
</feature>
<dbReference type="GO" id="GO:0006935">
    <property type="term" value="P:chemotaxis"/>
    <property type="evidence" value="ECO:0007669"/>
    <property type="project" value="InterPro"/>
</dbReference>
<dbReference type="HOGENOM" id="CLU_000445_107_27_3"/>
<dbReference type="GO" id="GO:0007165">
    <property type="term" value="P:signal transduction"/>
    <property type="evidence" value="ECO:0007669"/>
    <property type="project" value="UniProtKB-KW"/>
</dbReference>
<dbReference type="PROSITE" id="PS50111">
    <property type="entry name" value="CHEMOTAXIS_TRANSDUC_2"/>
    <property type="match status" value="1"/>
</dbReference>
<dbReference type="eggNOG" id="COG0840">
    <property type="taxonomic scope" value="Bacteria"/>
</dbReference>
<accession>A0A073CBX7</accession>
<dbReference type="SUPFAM" id="SSF58104">
    <property type="entry name" value="Methyl-accepting chemotaxis protein (MCP) signaling domain"/>
    <property type="match status" value="1"/>
</dbReference>
<evidence type="ECO:0000256" key="1">
    <source>
        <dbReference type="ARBA" id="ARBA00023224"/>
    </source>
</evidence>
<dbReference type="Proteomes" id="UP000027395">
    <property type="component" value="Chromosome"/>
</dbReference>